<dbReference type="AlphaFoldDB" id="A0A812ZCN0"/>
<dbReference type="SUPFAM" id="SSF52200">
    <property type="entry name" value="Toll/Interleukin receptor TIR domain"/>
    <property type="match status" value="1"/>
</dbReference>
<dbReference type="Proteomes" id="UP000601435">
    <property type="component" value="Unassembled WGS sequence"/>
</dbReference>
<protein>
    <recommendedName>
        <fullName evidence="4">TIR domain-containing protein</fullName>
    </recommendedName>
</protein>
<accession>A0A812ZCN0</accession>
<keyword evidence="3" id="KW-1185">Reference proteome</keyword>
<dbReference type="OrthoDB" id="417708at2759"/>
<feature type="transmembrane region" description="Helical" evidence="1">
    <location>
        <begin position="197"/>
        <end position="219"/>
    </location>
</feature>
<keyword evidence="1" id="KW-1133">Transmembrane helix</keyword>
<feature type="non-terminal residue" evidence="2">
    <location>
        <position position="1"/>
    </location>
</feature>
<name>A0A812ZCN0_9DINO</name>
<evidence type="ECO:0008006" key="4">
    <source>
        <dbReference type="Google" id="ProtNLM"/>
    </source>
</evidence>
<feature type="transmembrane region" description="Helical" evidence="1">
    <location>
        <begin position="98"/>
        <end position="119"/>
    </location>
</feature>
<evidence type="ECO:0000313" key="3">
    <source>
        <dbReference type="Proteomes" id="UP000601435"/>
    </source>
</evidence>
<evidence type="ECO:0000256" key="1">
    <source>
        <dbReference type="SAM" id="Phobius"/>
    </source>
</evidence>
<dbReference type="EMBL" id="CAJNJA010046944">
    <property type="protein sequence ID" value="CAE7820870.1"/>
    <property type="molecule type" value="Genomic_DNA"/>
</dbReference>
<proteinExistence type="predicted"/>
<organism evidence="2 3">
    <name type="scientific">Symbiodinium necroappetens</name>
    <dbReference type="NCBI Taxonomy" id="1628268"/>
    <lineage>
        <taxon>Eukaryota</taxon>
        <taxon>Sar</taxon>
        <taxon>Alveolata</taxon>
        <taxon>Dinophyceae</taxon>
        <taxon>Suessiales</taxon>
        <taxon>Symbiodiniaceae</taxon>
        <taxon>Symbiodinium</taxon>
    </lineage>
</organism>
<feature type="transmembrane region" description="Helical" evidence="1">
    <location>
        <begin position="63"/>
        <end position="92"/>
    </location>
</feature>
<dbReference type="InterPro" id="IPR035897">
    <property type="entry name" value="Toll_tir_struct_dom_sf"/>
</dbReference>
<reference evidence="2" key="1">
    <citation type="submission" date="2021-02" db="EMBL/GenBank/DDBJ databases">
        <authorList>
            <person name="Dougan E. K."/>
            <person name="Rhodes N."/>
            <person name="Thang M."/>
            <person name="Chan C."/>
        </authorList>
    </citation>
    <scope>NUCLEOTIDE SEQUENCE</scope>
</reference>
<sequence length="251" mass="28429">MQFCRRVELPRGSISTTIKALAQKGHPCSWCLQFRISRQTLREVEDVEVFISHSWSADRWEKYLAVCYFLNLGLAAKAMTAWLVVVAGIVLAVPALSIHMMFVFSLDVPVVTFILVFFFGQHLTCGVWGPRFWVDKLCVDQTDEATKSAGIAALPTFVANSSQMLVLWDKSYYERLWCNFELSIFVKSHGLKSLRLLPLWLTPWLLTTMLLSYISARLLAVFTELGDPGNLMKSAIGANALAVLLQRLREY</sequence>
<gene>
    <name evidence="2" type="ORF">SNEC2469_LOCUS24428</name>
</gene>
<comment type="caution">
    <text evidence="2">The sequence shown here is derived from an EMBL/GenBank/DDBJ whole genome shotgun (WGS) entry which is preliminary data.</text>
</comment>
<keyword evidence="1" id="KW-0812">Transmembrane</keyword>
<evidence type="ECO:0000313" key="2">
    <source>
        <dbReference type="EMBL" id="CAE7820870.1"/>
    </source>
</evidence>
<keyword evidence="1" id="KW-0472">Membrane</keyword>